<organism evidence="5 6">
    <name type="scientific">Conidiobolus coronatus (strain ATCC 28846 / CBS 209.66 / NRRL 28638)</name>
    <name type="common">Delacroixia coronata</name>
    <dbReference type="NCBI Taxonomy" id="796925"/>
    <lineage>
        <taxon>Eukaryota</taxon>
        <taxon>Fungi</taxon>
        <taxon>Fungi incertae sedis</taxon>
        <taxon>Zoopagomycota</taxon>
        <taxon>Entomophthoromycotina</taxon>
        <taxon>Entomophthoromycetes</taxon>
        <taxon>Entomophthorales</taxon>
        <taxon>Ancylistaceae</taxon>
        <taxon>Conidiobolus</taxon>
    </lineage>
</organism>
<dbReference type="STRING" id="796925.A0A137NWX8"/>
<dbReference type="GO" id="GO:0030010">
    <property type="term" value="P:establishment of cell polarity"/>
    <property type="evidence" value="ECO:0007669"/>
    <property type="project" value="TreeGrafter"/>
</dbReference>
<feature type="coiled-coil region" evidence="2">
    <location>
        <begin position="350"/>
        <end position="377"/>
    </location>
</feature>
<dbReference type="EMBL" id="KQ964642">
    <property type="protein sequence ID" value="KXN67345.1"/>
    <property type="molecule type" value="Genomic_DNA"/>
</dbReference>
<evidence type="ECO:0000259" key="4">
    <source>
        <dbReference type="SMART" id="SM00806"/>
    </source>
</evidence>
<dbReference type="OrthoDB" id="783096at2759"/>
<feature type="domain" description="Actin interacting protein 3 C-terminal" evidence="4">
    <location>
        <begin position="137"/>
        <end position="557"/>
    </location>
</feature>
<feature type="coiled-coil region" evidence="2">
    <location>
        <begin position="289"/>
        <end position="316"/>
    </location>
</feature>
<evidence type="ECO:0000256" key="2">
    <source>
        <dbReference type="SAM" id="Coils"/>
    </source>
</evidence>
<protein>
    <submittedName>
        <fullName evidence="5">AIP3-domain-containing protein</fullName>
    </submittedName>
</protein>
<feature type="compositionally biased region" description="Basic and acidic residues" evidence="3">
    <location>
        <begin position="1"/>
        <end position="10"/>
    </location>
</feature>
<dbReference type="SMART" id="SM00806">
    <property type="entry name" value="AIP3"/>
    <property type="match status" value="1"/>
</dbReference>
<reference evidence="5 6" key="1">
    <citation type="journal article" date="2015" name="Genome Biol. Evol.">
        <title>Phylogenomic analyses indicate that early fungi evolved digesting cell walls of algal ancestors of land plants.</title>
        <authorList>
            <person name="Chang Y."/>
            <person name="Wang S."/>
            <person name="Sekimoto S."/>
            <person name="Aerts A.L."/>
            <person name="Choi C."/>
            <person name="Clum A."/>
            <person name="LaButti K.M."/>
            <person name="Lindquist E.A."/>
            <person name="Yee Ngan C."/>
            <person name="Ohm R.A."/>
            <person name="Salamov A.A."/>
            <person name="Grigoriev I.V."/>
            <person name="Spatafora J.W."/>
            <person name="Berbee M.L."/>
        </authorList>
    </citation>
    <scope>NUCLEOTIDE SEQUENCE [LARGE SCALE GENOMIC DNA]</scope>
    <source>
        <strain evidence="5 6">NRRL 28638</strain>
    </source>
</reference>
<accession>A0A137NWX8</accession>
<dbReference type="GO" id="GO:0051286">
    <property type="term" value="C:cell tip"/>
    <property type="evidence" value="ECO:0007669"/>
    <property type="project" value="TreeGrafter"/>
</dbReference>
<feature type="region of interest" description="Disordered" evidence="3">
    <location>
        <begin position="41"/>
        <end position="78"/>
    </location>
</feature>
<feature type="compositionally biased region" description="Basic and acidic residues" evidence="3">
    <location>
        <begin position="543"/>
        <end position="559"/>
    </location>
</feature>
<dbReference type="Proteomes" id="UP000070444">
    <property type="component" value="Unassembled WGS sequence"/>
</dbReference>
<evidence type="ECO:0000256" key="3">
    <source>
        <dbReference type="SAM" id="MobiDB-lite"/>
    </source>
</evidence>
<name>A0A137NWX8_CONC2</name>
<feature type="region of interest" description="Disordered" evidence="3">
    <location>
        <begin position="1"/>
        <end position="20"/>
    </location>
</feature>
<feature type="region of interest" description="Disordered" evidence="3">
    <location>
        <begin position="262"/>
        <end position="289"/>
    </location>
</feature>
<dbReference type="PANTHER" id="PTHR22741">
    <property type="entry name" value="P140CAP/SNIP-RELATED"/>
    <property type="match status" value="1"/>
</dbReference>
<dbReference type="GO" id="GO:0005737">
    <property type="term" value="C:cytoplasm"/>
    <property type="evidence" value="ECO:0007669"/>
    <property type="project" value="TreeGrafter"/>
</dbReference>
<sequence length="652" mass="75028">MESNHIEENNNLKTTTDMDLTKAFNRPPLARATSGGINVFSETGVLNPNDPMSPRFSLRRASTTRLKTGLGADKKTARQSQLIHSLDLKETVSDPVPNSSEPMNFKTLSEEPEAIYSNFSESNDIRRGAFVHFNRLFLSIETECKKVSYKGECSQESLINLFCTTFPQLSNFPQLPQIYIKDPILNVFYELEDFGEVVEGSILKLHLEHSNNEIYSKLDSGFSILTMEIHDLRKLMKEKNQMDVINQKRNSLTSRVVEAFKKNSAQESKPSTLSNETSSSAQGLNSKESEAMAEEIKLLKRELTTLRQTHNDFKKEAQEIIDNLTLMTTNLNKQLAEEPNSVRKLILAGKTRIEKNEGSLNDRMEELQTDLENFRLDLVKRKCKPSVQRMNHASKELESLRSELLVEQEFIATVKPTWKKTWEEELQNIVKEQMILKEYDAFIQDLCEDHKSFNELFTQLQQLTDLTRQGSFKMKYKKAVDQEYFTLDSVFQEIQCIDIDHERRLQAAEENEKARKWELQNVTNEFEEELVDFVGGRRLKKTGGTEELDRRRREQDELNLRTMLAPPPTPEKPKSDKPRTRKIRQRKPLLDDEGDINNNEGESTPPPPVSKTEDDDEVQNSRPISLQQKDSLVNFGESDTQSKPLPTIPSDE</sequence>
<feature type="region of interest" description="Disordered" evidence="3">
    <location>
        <begin position="542"/>
        <end position="652"/>
    </location>
</feature>
<dbReference type="InterPro" id="IPR051825">
    <property type="entry name" value="SRCIN1"/>
</dbReference>
<evidence type="ECO:0000313" key="5">
    <source>
        <dbReference type="EMBL" id="KXN67345.1"/>
    </source>
</evidence>
<dbReference type="InterPro" id="IPR022782">
    <property type="entry name" value="AIP3-like_C"/>
</dbReference>
<evidence type="ECO:0000313" key="6">
    <source>
        <dbReference type="Proteomes" id="UP000070444"/>
    </source>
</evidence>
<evidence type="ECO:0000256" key="1">
    <source>
        <dbReference type="ARBA" id="ARBA00023054"/>
    </source>
</evidence>
<keyword evidence="1 2" id="KW-0175">Coiled coil</keyword>
<dbReference type="Pfam" id="PF03915">
    <property type="entry name" value="AIP3"/>
    <property type="match status" value="1"/>
</dbReference>
<dbReference type="AlphaFoldDB" id="A0A137NWX8"/>
<proteinExistence type="predicted"/>
<dbReference type="GO" id="GO:0005519">
    <property type="term" value="F:cytoskeletal regulatory protein binding"/>
    <property type="evidence" value="ECO:0007669"/>
    <property type="project" value="InterPro"/>
</dbReference>
<dbReference type="Gene3D" id="1.20.58.1540">
    <property type="entry name" value="Actin interacting protein 3, C-terminal domain"/>
    <property type="match status" value="1"/>
</dbReference>
<dbReference type="PANTHER" id="PTHR22741:SF10">
    <property type="entry name" value="COILED-COIL DOMAIN-CONTAINING PROTEIN CG32809"/>
    <property type="match status" value="1"/>
</dbReference>
<feature type="compositionally biased region" description="Polar residues" evidence="3">
    <location>
        <begin position="263"/>
        <end position="286"/>
    </location>
</feature>
<feature type="compositionally biased region" description="Polar residues" evidence="3">
    <location>
        <begin position="620"/>
        <end position="644"/>
    </location>
</feature>
<dbReference type="InterPro" id="IPR005613">
    <property type="entry name" value="AIP3_C"/>
</dbReference>
<gene>
    <name evidence="5" type="ORF">CONCODRAFT_87008</name>
</gene>
<keyword evidence="6" id="KW-1185">Reference proteome</keyword>